<dbReference type="InterPro" id="IPR018497">
    <property type="entry name" value="Peptidase_M13_C"/>
</dbReference>
<dbReference type="InterPro" id="IPR024079">
    <property type="entry name" value="MetalloPept_cat_dom_sf"/>
</dbReference>
<dbReference type="Proteomes" id="UP001557470">
    <property type="component" value="Unassembled WGS sequence"/>
</dbReference>
<accession>A0ABD0WQT2</accession>
<dbReference type="Gene3D" id="3.40.390.10">
    <property type="entry name" value="Collagenase (Catalytic Domain)"/>
    <property type="match status" value="1"/>
</dbReference>
<dbReference type="InterPro" id="IPR008753">
    <property type="entry name" value="Peptidase_M13_N"/>
</dbReference>
<evidence type="ECO:0000313" key="10">
    <source>
        <dbReference type="EMBL" id="KAL0978681.1"/>
    </source>
</evidence>
<keyword evidence="7" id="KW-1133">Transmembrane helix</keyword>
<dbReference type="AlphaFoldDB" id="A0ABD0WQT2"/>
<dbReference type="Gene3D" id="1.10.1380.10">
    <property type="entry name" value="Neutral endopeptidase , domain2"/>
    <property type="match status" value="1"/>
</dbReference>
<proteinExistence type="predicted"/>
<keyword evidence="3" id="KW-0479">Metal-binding</keyword>
<evidence type="ECO:0000313" key="11">
    <source>
        <dbReference type="Proteomes" id="UP001557470"/>
    </source>
</evidence>
<reference evidence="10 11" key="1">
    <citation type="submission" date="2024-06" db="EMBL/GenBank/DDBJ databases">
        <authorList>
            <person name="Pan Q."/>
            <person name="Wen M."/>
            <person name="Jouanno E."/>
            <person name="Zahm M."/>
            <person name="Klopp C."/>
            <person name="Cabau C."/>
            <person name="Louis A."/>
            <person name="Berthelot C."/>
            <person name="Parey E."/>
            <person name="Roest Crollius H."/>
            <person name="Montfort J."/>
            <person name="Robinson-Rechavi M."/>
            <person name="Bouchez O."/>
            <person name="Lampietro C."/>
            <person name="Lopez Roques C."/>
            <person name="Donnadieu C."/>
            <person name="Postlethwait J."/>
            <person name="Bobe J."/>
            <person name="Verreycken H."/>
            <person name="Guiguen Y."/>
        </authorList>
    </citation>
    <scope>NUCLEOTIDE SEQUENCE [LARGE SCALE GENOMIC DNA]</scope>
    <source>
        <strain evidence="10">Up_M1</strain>
        <tissue evidence="10">Testis</tissue>
    </source>
</reference>
<feature type="domain" description="Peptidase M13 C-terminal" evidence="8">
    <location>
        <begin position="562"/>
        <end position="768"/>
    </location>
</feature>
<evidence type="ECO:0008006" key="12">
    <source>
        <dbReference type="Google" id="ProtNLM"/>
    </source>
</evidence>
<dbReference type="PROSITE" id="PS51885">
    <property type="entry name" value="NEPRILYSIN"/>
    <property type="match status" value="1"/>
</dbReference>
<keyword evidence="4" id="KW-0378">Hydrolase</keyword>
<evidence type="ECO:0000256" key="3">
    <source>
        <dbReference type="ARBA" id="ARBA00022723"/>
    </source>
</evidence>
<dbReference type="GO" id="GO:0006508">
    <property type="term" value="P:proteolysis"/>
    <property type="evidence" value="ECO:0007669"/>
    <property type="project" value="UniProtKB-KW"/>
</dbReference>
<dbReference type="InterPro" id="IPR042089">
    <property type="entry name" value="Peptidase_M13_dom_2"/>
</dbReference>
<keyword evidence="6" id="KW-0482">Metalloprotease</keyword>
<dbReference type="GO" id="GO:0008237">
    <property type="term" value="F:metallopeptidase activity"/>
    <property type="evidence" value="ECO:0007669"/>
    <property type="project" value="UniProtKB-KW"/>
</dbReference>
<dbReference type="CDD" id="cd08662">
    <property type="entry name" value="M13"/>
    <property type="match status" value="1"/>
</dbReference>
<evidence type="ECO:0000256" key="2">
    <source>
        <dbReference type="ARBA" id="ARBA00022670"/>
    </source>
</evidence>
<evidence type="ECO:0000256" key="6">
    <source>
        <dbReference type="ARBA" id="ARBA00023049"/>
    </source>
</evidence>
<dbReference type="GO" id="GO:0046872">
    <property type="term" value="F:metal ion binding"/>
    <property type="evidence" value="ECO:0007669"/>
    <property type="project" value="UniProtKB-KW"/>
</dbReference>
<dbReference type="Pfam" id="PF01431">
    <property type="entry name" value="Peptidase_M13"/>
    <property type="match status" value="1"/>
</dbReference>
<dbReference type="SUPFAM" id="SSF55486">
    <property type="entry name" value="Metalloproteases ('zincins'), catalytic domain"/>
    <property type="match status" value="1"/>
</dbReference>
<comment type="caution">
    <text evidence="10">The sequence shown here is derived from an EMBL/GenBank/DDBJ whole genome shotgun (WGS) entry which is preliminary data.</text>
</comment>
<evidence type="ECO:0000256" key="4">
    <source>
        <dbReference type="ARBA" id="ARBA00022801"/>
    </source>
</evidence>
<keyword evidence="7" id="KW-0472">Membrane</keyword>
<protein>
    <recommendedName>
        <fullName evidence="12">Membrane metallo-endopeptidase-like 1</fullName>
    </recommendedName>
</protein>
<feature type="domain" description="Peptidase M13 N-terminal" evidence="9">
    <location>
        <begin position="101"/>
        <end position="501"/>
    </location>
</feature>
<evidence type="ECO:0000256" key="5">
    <source>
        <dbReference type="ARBA" id="ARBA00022833"/>
    </source>
</evidence>
<dbReference type="InterPro" id="IPR000718">
    <property type="entry name" value="Peptidase_M13"/>
</dbReference>
<gene>
    <name evidence="10" type="ORF">UPYG_G00173840</name>
</gene>
<comment type="cofactor">
    <cofactor evidence="1">
        <name>Zn(2+)</name>
        <dbReference type="ChEBI" id="CHEBI:29105"/>
    </cofactor>
</comment>
<evidence type="ECO:0000256" key="1">
    <source>
        <dbReference type="ARBA" id="ARBA00001947"/>
    </source>
</evidence>
<evidence type="ECO:0000256" key="7">
    <source>
        <dbReference type="SAM" id="Phobius"/>
    </source>
</evidence>
<feature type="transmembrane region" description="Helical" evidence="7">
    <location>
        <begin position="21"/>
        <end position="47"/>
    </location>
</feature>
<dbReference type="PANTHER" id="PTHR11733:SF141">
    <property type="entry name" value="MEMBRANE METALLO-ENDOPEPTIDASE-LIKE 1"/>
    <property type="match status" value="1"/>
</dbReference>
<dbReference type="EMBL" id="JAGEUA010000005">
    <property type="protein sequence ID" value="KAL0978681.1"/>
    <property type="molecule type" value="Genomic_DNA"/>
</dbReference>
<dbReference type="Pfam" id="PF05649">
    <property type="entry name" value="Peptidase_M13_N"/>
    <property type="match status" value="1"/>
</dbReference>
<evidence type="ECO:0000259" key="8">
    <source>
        <dbReference type="Pfam" id="PF01431"/>
    </source>
</evidence>
<keyword evidence="11" id="KW-1185">Reference proteome</keyword>
<keyword evidence="5" id="KW-0862">Zinc</keyword>
<dbReference type="PANTHER" id="PTHR11733">
    <property type="entry name" value="ZINC METALLOPROTEASE FAMILY M13 NEPRILYSIN-RELATED"/>
    <property type="match status" value="1"/>
</dbReference>
<keyword evidence="7" id="KW-0812">Transmembrane</keyword>
<organism evidence="10 11">
    <name type="scientific">Umbra pygmaea</name>
    <name type="common">Eastern mudminnow</name>
    <dbReference type="NCBI Taxonomy" id="75934"/>
    <lineage>
        <taxon>Eukaryota</taxon>
        <taxon>Metazoa</taxon>
        <taxon>Chordata</taxon>
        <taxon>Craniata</taxon>
        <taxon>Vertebrata</taxon>
        <taxon>Euteleostomi</taxon>
        <taxon>Actinopterygii</taxon>
        <taxon>Neopterygii</taxon>
        <taxon>Teleostei</taxon>
        <taxon>Protacanthopterygii</taxon>
        <taxon>Esociformes</taxon>
        <taxon>Umbridae</taxon>
        <taxon>Umbra</taxon>
    </lineage>
</organism>
<name>A0ABD0WQT2_UMBPY</name>
<evidence type="ECO:0000259" key="9">
    <source>
        <dbReference type="Pfam" id="PF05649"/>
    </source>
</evidence>
<sequence>MGKSESQMDIMEKSTKPGKRRWTVAEIGLSVLLFLVSCALAGLIVLYTSALRERSSRPGLSRSSATEGQLYRPGSSHMCTTPECVTSAARLLQNIDPTVEPCQNFYQFACGGWLERHVIPETSSRHSVFDILRDKLEIVLKGVFESESDQDRDAFKKAKTLYNSCMNETLIEQRDSEPLLRLIDSIGDWPVASEDWNSTTEENWSLEDTLATLTSHYHKKVIVDMYVWTDDRDSRRHIIYIDQPGLGMPSREYYFNDVKYKRARESYLQFMVSMAKIARKDRNLTQEDDRVKEEMMQVLELETDIANATSPIEERHDVTVLYNKMTLTELQNSFYLNGFNWTRFVSGVLSSVAVEVKQEEEVVVYSSPYLEKLDDVLSKHTIRTVQNYLTWHLVMERVSSLSRRFKDARADYRKALYGTTVEEARWRDCVRYVQGSMENAVGALYVRETFAGESKRMVSDLIHKIQEAYVETLEELSWMDDQSKEKAREKAMAIKEHIGYPDHILEENNLKLDQEYAYLNFSEDYYFENILENLQAEAQKGLKKLREPVDPDMWIIGAAVVNAFYSPNRNQIVFPAGILQPPFFSKHQLQALNFGGIGMVIGHEITHGFDDNGRNFDKDGNMLNWWSNYSAEQFKDQSQCMVQQYGRFNWKLAGGQNVSGISTLGENIADNGGVRQAYKAYLKWVEREGEELRLPGLDMDHKQLFFLNFAQVWCGAYRPEYASQSMKTDSHSPLEYRVLGSLQNFGAFSEAFQCKPGTPMNPEMKCRVW</sequence>
<dbReference type="PRINTS" id="PR00786">
    <property type="entry name" value="NEPRILYSIN"/>
</dbReference>
<keyword evidence="2" id="KW-0645">Protease</keyword>